<accession>A0A1V8T278</accession>
<gene>
    <name evidence="10" type="ORF">B0A48_09276</name>
</gene>
<dbReference type="InParanoid" id="A0A1V8T278"/>
<dbReference type="Pfam" id="PF10403">
    <property type="entry name" value="BHD_1"/>
    <property type="match status" value="1"/>
</dbReference>
<keyword evidence="11" id="KW-1185">Reference proteome</keyword>
<dbReference type="GO" id="GO:0006298">
    <property type="term" value="P:mismatch repair"/>
    <property type="evidence" value="ECO:0007669"/>
    <property type="project" value="TreeGrafter"/>
</dbReference>
<evidence type="ECO:0000256" key="5">
    <source>
        <dbReference type="ARBA" id="ARBA00023242"/>
    </source>
</evidence>
<feature type="compositionally biased region" description="Low complexity" evidence="6">
    <location>
        <begin position="1152"/>
        <end position="1162"/>
    </location>
</feature>
<dbReference type="InterPro" id="IPR004583">
    <property type="entry name" value="DNA_repair_Rad4"/>
</dbReference>
<dbReference type="InterPro" id="IPR018326">
    <property type="entry name" value="Rad4_beta-hairpin_dom1"/>
</dbReference>
<dbReference type="STRING" id="1507870.A0A1V8T278"/>
<keyword evidence="3" id="KW-0227">DNA damage</keyword>
<comment type="subcellular location">
    <subcellularLocation>
        <location evidence="1">Nucleus</location>
    </subcellularLocation>
</comment>
<dbReference type="Pfam" id="PF03835">
    <property type="entry name" value="Rad4"/>
    <property type="match status" value="1"/>
</dbReference>
<dbReference type="GO" id="GO:0003684">
    <property type="term" value="F:damaged DNA binding"/>
    <property type="evidence" value="ECO:0007669"/>
    <property type="project" value="InterPro"/>
</dbReference>
<feature type="compositionally biased region" description="Basic residues" evidence="6">
    <location>
        <begin position="1"/>
        <end position="11"/>
    </location>
</feature>
<feature type="domain" description="Rad4 beta-hairpin" evidence="8">
    <location>
        <begin position="699"/>
        <end position="762"/>
    </location>
</feature>
<feature type="compositionally biased region" description="Low complexity" evidence="6">
    <location>
        <begin position="1072"/>
        <end position="1082"/>
    </location>
</feature>
<dbReference type="GO" id="GO:0003697">
    <property type="term" value="F:single-stranded DNA binding"/>
    <property type="evidence" value="ECO:0007669"/>
    <property type="project" value="TreeGrafter"/>
</dbReference>
<dbReference type="Proteomes" id="UP000192596">
    <property type="component" value="Unassembled WGS sequence"/>
</dbReference>
<feature type="compositionally biased region" description="Basic and acidic residues" evidence="6">
    <location>
        <begin position="51"/>
        <end position="68"/>
    </location>
</feature>
<dbReference type="InterPro" id="IPR018325">
    <property type="entry name" value="Rad4/PNGase_transGLS-fold"/>
</dbReference>
<dbReference type="SUPFAM" id="SSF54001">
    <property type="entry name" value="Cysteine proteinases"/>
    <property type="match status" value="1"/>
</dbReference>
<evidence type="ECO:0000256" key="4">
    <source>
        <dbReference type="ARBA" id="ARBA00023204"/>
    </source>
</evidence>
<dbReference type="InterPro" id="IPR036985">
    <property type="entry name" value="Transglutaminase-like_sf"/>
</dbReference>
<feature type="domain" description="Rad4 beta-hairpin" evidence="9">
    <location>
        <begin position="769"/>
        <end position="843"/>
    </location>
</feature>
<evidence type="ECO:0000256" key="1">
    <source>
        <dbReference type="ARBA" id="ARBA00004123"/>
    </source>
</evidence>
<feature type="region of interest" description="Disordered" evidence="6">
    <location>
        <begin position="1"/>
        <end position="129"/>
    </location>
</feature>
<proteinExistence type="inferred from homology"/>
<dbReference type="GO" id="GO:0000111">
    <property type="term" value="C:nucleotide-excision repair factor 2 complex"/>
    <property type="evidence" value="ECO:0007669"/>
    <property type="project" value="TreeGrafter"/>
</dbReference>
<dbReference type="PANTHER" id="PTHR12135">
    <property type="entry name" value="DNA REPAIR PROTEIN XP-C / RAD4"/>
    <property type="match status" value="1"/>
</dbReference>
<feature type="compositionally biased region" description="Basic residues" evidence="6">
    <location>
        <begin position="1039"/>
        <end position="1060"/>
    </location>
</feature>
<dbReference type="InterPro" id="IPR018328">
    <property type="entry name" value="Rad4_beta-hairpin_dom3"/>
</dbReference>
<comment type="caution">
    <text evidence="10">The sequence shown here is derived from an EMBL/GenBank/DDBJ whole genome shotgun (WGS) entry which is preliminary data.</text>
</comment>
<dbReference type="InterPro" id="IPR042488">
    <property type="entry name" value="Rad4_BHD3_sf"/>
</dbReference>
<dbReference type="OrthoDB" id="300780at2759"/>
<dbReference type="Pfam" id="PF10404">
    <property type="entry name" value="BHD_2"/>
    <property type="match status" value="1"/>
</dbReference>
<feature type="compositionally biased region" description="Acidic residues" evidence="6">
    <location>
        <begin position="96"/>
        <end position="112"/>
    </location>
</feature>
<dbReference type="Gene3D" id="3.30.70.2460">
    <property type="entry name" value="Rad4, beta-hairpin domain BHD3"/>
    <property type="match status" value="1"/>
</dbReference>
<feature type="compositionally biased region" description="Acidic residues" evidence="6">
    <location>
        <begin position="461"/>
        <end position="470"/>
    </location>
</feature>
<sequence>MPPWVSRKRSRSASPAPAPPAKKQKPTNGKVRVKAEKPTLFDDAAALGKPRSAEKSKKFLKSLAKEDTVDSDSSDAESNDFEDVPAAKAHKRNADSDDDVDDADEDEDEGMDWENAVQETGASSIIEESEIGDISVSMNDDGSYVQPEVNLATGKEGPSKRERQVRIQTHCLHVQALMWHNTLRNSWLNDKVLQKQLVDDLPHGVKKEFTRWREAMGMLSKEELEAKKRAAVAKHKAAAKKGRKSKDGIAGRDWSYSADHLEQGRVDLSHGDPLLRLLKVLTAYWRKRFSITAPGSRKQGYKPLRRLRDEIKAWEKKRDEADDFGERIASLAEFRKLASEYEGSRDVGSQLFVVLLRGLGLEARMVANLQPAGIGWSKAEEAAPKRAKGKSPQKAEPADDTESDVKPKKKLAPPKLKSALTPAQAKKGVSKDKPKRKSARGDKSKPISLDDSDSPLSSAPEAEDEAESSESDISIIDVTPMPKKKPGRKYDRDMSFPNYWAEVMSPVSNKYIPVDPVILSTIASTDDLLQSFEPRGKKAELSKQVMCYTIGYSADGSAKDVTVRYLKRHQLPGKTKGVRMPAEKIPVHNRKGKVIRYEEYDWFRTLISLYDRPEKKRTGADDLEDQTDLKPFKANKEAKEVEKESLQWYKQSAEFVLEQHLRREEALVPGAESVRSFTAGKGDKAKEFPVFRREDVVACKTVESWHKEGRAIKHGEHPFKHVPMRAVTLIRKREMEDALRETGEKLTQGLYSVDQTDWIIPPPIENGVIPKNAFGNMDVYVRTMVPKGAVHLPLKGSAKLCRRLQIDHAEACTGFEFGKQRAVPVLTGVVVAKAHEGIVRDAWRTEQAEVKRKEDTKRTAVALHWWRKMVMGLRIVERMKIDYANEGGPAGKEVNPFINRSIRAAKVKDEQEDETQAAAEDEDMAGGFFRPGLHVEEVPQRAPKRHIHEGEPELDSGDGGGFIADDHDDTDVGRGFLAEEDAGLSVKPKAPSYAPVTPVSLQSLHKTTDGVSDESEDFGEDEEAALPAKVYAKPAKPTKVIRKAPQKSITKSKPKTRTKKSIALPQSDEDPASLSDLSDLSSAVTATSLKPASSPKVVITPLKDRTKTPMVRIKSTPLKSPYFSSQGEVDENDSEQEHEEDGDTEEEVVKPRATTARTRGRG</sequence>
<dbReference type="FunFam" id="3.30.70.2460:FF:000001">
    <property type="entry name" value="DNA repair protein Rad4 family"/>
    <property type="match status" value="1"/>
</dbReference>
<feature type="compositionally biased region" description="Acidic residues" evidence="6">
    <location>
        <begin position="1011"/>
        <end position="1024"/>
    </location>
</feature>
<evidence type="ECO:0000256" key="6">
    <source>
        <dbReference type="SAM" id="MobiDB-lite"/>
    </source>
</evidence>
<organism evidence="10 11">
    <name type="scientific">Cryoendolithus antarcticus</name>
    <dbReference type="NCBI Taxonomy" id="1507870"/>
    <lineage>
        <taxon>Eukaryota</taxon>
        <taxon>Fungi</taxon>
        <taxon>Dikarya</taxon>
        <taxon>Ascomycota</taxon>
        <taxon>Pezizomycotina</taxon>
        <taxon>Dothideomycetes</taxon>
        <taxon>Dothideomycetidae</taxon>
        <taxon>Cladosporiales</taxon>
        <taxon>Cladosporiaceae</taxon>
        <taxon>Cryoendolithus</taxon>
    </lineage>
</organism>
<evidence type="ECO:0000313" key="11">
    <source>
        <dbReference type="Proteomes" id="UP000192596"/>
    </source>
</evidence>
<evidence type="ECO:0008006" key="12">
    <source>
        <dbReference type="Google" id="ProtNLM"/>
    </source>
</evidence>
<protein>
    <recommendedName>
        <fullName evidence="12">Rad4 beta-hairpin domain-containing protein</fullName>
    </recommendedName>
</protein>
<feature type="domain" description="Rad4 beta-hairpin" evidence="7">
    <location>
        <begin position="640"/>
        <end position="697"/>
    </location>
</feature>
<dbReference type="GO" id="GO:0071942">
    <property type="term" value="C:XPC complex"/>
    <property type="evidence" value="ECO:0007669"/>
    <property type="project" value="TreeGrafter"/>
</dbReference>
<evidence type="ECO:0000259" key="9">
    <source>
        <dbReference type="SMART" id="SM01032"/>
    </source>
</evidence>
<name>A0A1V8T278_9PEZI</name>
<dbReference type="SMART" id="SM01031">
    <property type="entry name" value="BHD_2"/>
    <property type="match status" value="1"/>
</dbReference>
<dbReference type="AlphaFoldDB" id="A0A1V8T278"/>
<feature type="compositionally biased region" description="Acidic residues" evidence="6">
    <location>
        <begin position="1128"/>
        <end position="1146"/>
    </location>
</feature>
<dbReference type="SMART" id="SM01030">
    <property type="entry name" value="BHD_1"/>
    <property type="match status" value="1"/>
</dbReference>
<dbReference type="InterPro" id="IPR018327">
    <property type="entry name" value="BHD_2"/>
</dbReference>
<keyword evidence="5" id="KW-0539">Nucleus</keyword>
<feature type="region of interest" description="Disordered" evidence="6">
    <location>
        <begin position="1004"/>
        <end position="1162"/>
    </location>
</feature>
<evidence type="ECO:0000259" key="7">
    <source>
        <dbReference type="SMART" id="SM01030"/>
    </source>
</evidence>
<keyword evidence="4" id="KW-0234">DNA repair</keyword>
<dbReference type="PANTHER" id="PTHR12135:SF2">
    <property type="entry name" value="DNA REPAIR PROTEIN RAD34"/>
    <property type="match status" value="1"/>
</dbReference>
<comment type="similarity">
    <text evidence="2">Belongs to the XPC family.</text>
</comment>
<dbReference type="Gene3D" id="3.90.260.10">
    <property type="entry name" value="Transglutaminase-like"/>
    <property type="match status" value="1"/>
</dbReference>
<dbReference type="GO" id="GO:0006289">
    <property type="term" value="P:nucleotide-excision repair"/>
    <property type="evidence" value="ECO:0007669"/>
    <property type="project" value="InterPro"/>
</dbReference>
<dbReference type="SMART" id="SM01032">
    <property type="entry name" value="BHD_3"/>
    <property type="match status" value="1"/>
</dbReference>
<reference evidence="11" key="1">
    <citation type="submission" date="2017-03" db="EMBL/GenBank/DDBJ databases">
        <title>Genomes of endolithic fungi from Antarctica.</title>
        <authorList>
            <person name="Coleine C."/>
            <person name="Masonjones S."/>
            <person name="Stajich J.E."/>
        </authorList>
    </citation>
    <scope>NUCLEOTIDE SEQUENCE [LARGE SCALE GENOMIC DNA]</scope>
    <source>
        <strain evidence="11">CCFEE 5527</strain>
    </source>
</reference>
<evidence type="ECO:0000256" key="3">
    <source>
        <dbReference type="ARBA" id="ARBA00022763"/>
    </source>
</evidence>
<dbReference type="EMBL" id="NAJO01000019">
    <property type="protein sequence ID" value="OQO05507.1"/>
    <property type="molecule type" value="Genomic_DNA"/>
</dbReference>
<dbReference type="InterPro" id="IPR038765">
    <property type="entry name" value="Papain-like_cys_pep_sf"/>
</dbReference>
<dbReference type="GO" id="GO:0005737">
    <property type="term" value="C:cytoplasm"/>
    <property type="evidence" value="ECO:0007669"/>
    <property type="project" value="TreeGrafter"/>
</dbReference>
<feature type="compositionally biased region" description="Low complexity" evidence="6">
    <location>
        <begin position="446"/>
        <end position="460"/>
    </location>
</feature>
<feature type="region of interest" description="Disordered" evidence="6">
    <location>
        <begin position="380"/>
        <end position="491"/>
    </location>
</feature>
<feature type="compositionally biased region" description="Low complexity" evidence="6">
    <location>
        <begin position="413"/>
        <end position="423"/>
    </location>
</feature>
<dbReference type="Pfam" id="PF10405">
    <property type="entry name" value="BHD_3"/>
    <property type="match status" value="1"/>
</dbReference>
<evidence type="ECO:0000256" key="2">
    <source>
        <dbReference type="ARBA" id="ARBA00009525"/>
    </source>
</evidence>
<feature type="compositionally biased region" description="Acidic residues" evidence="6">
    <location>
        <begin position="69"/>
        <end position="83"/>
    </location>
</feature>
<evidence type="ECO:0000259" key="8">
    <source>
        <dbReference type="SMART" id="SM01031"/>
    </source>
</evidence>
<evidence type="ECO:0000313" key="10">
    <source>
        <dbReference type="EMBL" id="OQO05507.1"/>
    </source>
</evidence>
<dbReference type="Gene3D" id="2.20.20.110">
    <property type="entry name" value="Rad4, beta-hairpin domain BHD1"/>
    <property type="match status" value="1"/>
</dbReference>